<gene>
    <name evidence="6" type="ORF">HPULCUR_005723</name>
</gene>
<evidence type="ECO:0000256" key="2">
    <source>
        <dbReference type="ARBA" id="ARBA00022723"/>
    </source>
</evidence>
<dbReference type="PANTHER" id="PTHR12549">
    <property type="entry name" value="JMJC DOMAIN-CONTAINING HISTONE DEMETHYLATION PROTEIN"/>
    <property type="match status" value="1"/>
</dbReference>
<dbReference type="Gene3D" id="2.60.120.650">
    <property type="entry name" value="Cupin"/>
    <property type="match status" value="1"/>
</dbReference>
<keyword evidence="2" id="KW-0479">Metal-binding</keyword>
<evidence type="ECO:0000259" key="5">
    <source>
        <dbReference type="PROSITE" id="PS51184"/>
    </source>
</evidence>
<reference evidence="6 7" key="1">
    <citation type="submission" date="2024-04" db="EMBL/GenBank/DDBJ databases">
        <title>genome sequences of Mucor flavus KT1a and Helicostylum pulchrum KT1b strains isolation_sourced from the surface of a dry-aged beef.</title>
        <authorList>
            <person name="Toyotome T."/>
            <person name="Hosono M."/>
            <person name="Torimaru M."/>
            <person name="Fukuda K."/>
            <person name="Mikami N."/>
        </authorList>
    </citation>
    <scope>NUCLEOTIDE SEQUENCE [LARGE SCALE GENOMIC DNA]</scope>
    <source>
        <strain evidence="6 7">KT1b</strain>
    </source>
</reference>
<dbReference type="InterPro" id="IPR045109">
    <property type="entry name" value="LSDs-like"/>
</dbReference>
<comment type="caution">
    <text evidence="6">The sequence shown here is derived from an EMBL/GenBank/DDBJ whole genome shotgun (WGS) entry which is preliminary data.</text>
</comment>
<proteinExistence type="predicted"/>
<evidence type="ECO:0000256" key="1">
    <source>
        <dbReference type="ARBA" id="ARBA00004123"/>
    </source>
</evidence>
<feature type="region of interest" description="Disordered" evidence="4">
    <location>
        <begin position="572"/>
        <end position="628"/>
    </location>
</feature>
<sequence length="949" mass="106825">MFDKAVRLAKCLKQQTTEKVIVQDEPCNDAPCRGCEAEEACSFLGLRGFKVSKKTGKLLHGPYFPSTNNSSPLQRLKSLCFNTKPPTKKSPSYAMNKIKSTFHNILVKQKGALSKNGLNTPIRRENPEGYRHFCDSCYNSLFNYHFVCSTCALEICPDCYDKFTTLTSDDPLFDCVKGDTHVKEEFVVVSKLPEDEMEELIQATDSKYTNQPNNQQPSSSDINNTSSRANIQLNNAYQYEHINQPHNQQPNNSNNTFSSADIQCTNDNKKDTNKSSFTVNNVYQNEPTSTPIPGRIHNYNTRSYQSSQQVDTYHSSQQVDTQNAHINSYHSSQQVGTSNTHTNAPLSIQQIEALYDSNTNVHIYPQQTQTNSIPDEMDIDTLEFGTGNQFEPCYINDIKIIHTGNSGTFALPSALGSTKFEDCQASHSDNGLVKLPPELFYKNLFFNQQAASSSSRKRPPQGDFCSSSMVRRKRRGINNNYFSYHYSDTARCNLYMNMISQHNNYDQVLSPPPTLQPIHFIPPMPYFPVPSIHYVYPELQPYHMLSDSQDRELYNGFYGYTRPNVASRVIKTPKPRRPLPHQAPGHVPPSPTSVSPQAPILSPVPTSSSLSATPTLSQTPQPSQPAASMLHISARDLTPESFNAHWQTHQPAMVSESTTGSRMNWTPEMFENLCAQETLEATDLDGTKFEVSGKDYFAAFSDRAKRKELCSALNSTQVLKVKDLPPNKSLKAEYPRLYQDFMNTLVTPEYCTADGYFNLANRLPEEYLPPDLGPKLFISYGSDESGKTGKTNLHCDMTDAVNVMYYADDNTSESVPVASALWHIFPYESFEKVCSYIAGHKEVGPLHPILDHAFYLDAEDLKALERKYDVVPFTLYQNPGDTVYIPAGCAHQVTNYSNSIKCAYDFISPENVDRSVYISECFRHLKKEDKLQIATTLAFAWTSLKADQV</sequence>
<dbReference type="InterPro" id="IPR003347">
    <property type="entry name" value="JmjC_dom"/>
</dbReference>
<name>A0ABP9XZV8_9FUNG</name>
<keyword evidence="3" id="KW-0539">Nucleus</keyword>
<organism evidence="6 7">
    <name type="scientific">Helicostylum pulchrum</name>
    <dbReference type="NCBI Taxonomy" id="562976"/>
    <lineage>
        <taxon>Eukaryota</taxon>
        <taxon>Fungi</taxon>
        <taxon>Fungi incertae sedis</taxon>
        <taxon>Mucoromycota</taxon>
        <taxon>Mucoromycotina</taxon>
        <taxon>Mucoromycetes</taxon>
        <taxon>Mucorales</taxon>
        <taxon>Mucorineae</taxon>
        <taxon>Mucoraceae</taxon>
        <taxon>Helicostylum</taxon>
    </lineage>
</organism>
<accession>A0ABP9XZV8</accession>
<feature type="compositionally biased region" description="Low complexity" evidence="4">
    <location>
        <begin position="244"/>
        <end position="255"/>
    </location>
</feature>
<dbReference type="SUPFAM" id="SSF51197">
    <property type="entry name" value="Clavaminate synthase-like"/>
    <property type="match status" value="1"/>
</dbReference>
<dbReference type="EMBL" id="BAABUJ010000015">
    <property type="protein sequence ID" value="GAA5800297.1"/>
    <property type="molecule type" value="Genomic_DNA"/>
</dbReference>
<evidence type="ECO:0000313" key="6">
    <source>
        <dbReference type="EMBL" id="GAA5800297.1"/>
    </source>
</evidence>
<dbReference type="Proteomes" id="UP001476247">
    <property type="component" value="Unassembled WGS sequence"/>
</dbReference>
<evidence type="ECO:0000256" key="3">
    <source>
        <dbReference type="ARBA" id="ARBA00023242"/>
    </source>
</evidence>
<feature type="compositionally biased region" description="Polar residues" evidence="4">
    <location>
        <begin position="256"/>
        <end position="266"/>
    </location>
</feature>
<feature type="region of interest" description="Disordered" evidence="4">
    <location>
        <begin position="243"/>
        <end position="299"/>
    </location>
</feature>
<feature type="domain" description="JmjC" evidence="5">
    <location>
        <begin position="752"/>
        <end position="923"/>
    </location>
</feature>
<evidence type="ECO:0000256" key="4">
    <source>
        <dbReference type="SAM" id="MobiDB-lite"/>
    </source>
</evidence>
<keyword evidence="7" id="KW-1185">Reference proteome</keyword>
<evidence type="ECO:0000313" key="7">
    <source>
        <dbReference type="Proteomes" id="UP001476247"/>
    </source>
</evidence>
<feature type="region of interest" description="Disordered" evidence="4">
    <location>
        <begin position="206"/>
        <end position="226"/>
    </location>
</feature>
<dbReference type="SMART" id="SM00558">
    <property type="entry name" value="JmjC"/>
    <property type="match status" value="1"/>
</dbReference>
<dbReference type="PANTHER" id="PTHR12549:SF38">
    <property type="entry name" value="JMJC DOMAIN-CONTAINING HISTONE DEMETHYLASE 2, ISOFORM A"/>
    <property type="match status" value="1"/>
</dbReference>
<comment type="subcellular location">
    <subcellularLocation>
        <location evidence="1">Nucleus</location>
    </subcellularLocation>
</comment>
<feature type="compositionally biased region" description="Low complexity" evidence="4">
    <location>
        <begin position="601"/>
        <end position="628"/>
    </location>
</feature>
<feature type="compositionally biased region" description="Polar residues" evidence="4">
    <location>
        <begin position="274"/>
        <end position="291"/>
    </location>
</feature>
<protein>
    <recommendedName>
        <fullName evidence="5">JmjC domain-containing protein</fullName>
    </recommendedName>
</protein>
<dbReference type="Pfam" id="PF02373">
    <property type="entry name" value="JmjC"/>
    <property type="match status" value="1"/>
</dbReference>
<dbReference type="PROSITE" id="PS51184">
    <property type="entry name" value="JMJC"/>
    <property type="match status" value="1"/>
</dbReference>